<dbReference type="PROSITE" id="PS00092">
    <property type="entry name" value="N6_MTASE"/>
    <property type="match status" value="1"/>
</dbReference>
<evidence type="ECO:0000313" key="3">
    <source>
        <dbReference type="Proteomes" id="UP000320876"/>
    </source>
</evidence>
<sequence>MYSAPVTTNPAELRSGIERYWGIDLPLALGVLEQLADGGSHRMAELVARSGVSREGVKQVLGLLGSAVSAEDRAVRLDPDFLAAPDQLRPVLTRPDRGTEERLRTVLAAARADLPAPRRDLDHVPATVDTVVHRALWLTERFHLAGHRLLVLGDRDLTGLAVAALLPSVQVTVVDVDDTVLGVLGEHARRAALDVRTWFADLRLGLPEPVRDGADLVFTDPPYTADGIGLFARRGLEGLRRSGWARMAICYGSGERQVELSFQVQRALTRLGLMLEAVLPRFNTYQGAEALGSASSLYLCRPTKHAWKQPGAEDGRLRIYSHGASSLESADRLPAGLIGGQQGTGEELTVGEGWGRHPAVPVPDYLATLTGEAPGVRKRAMSSAVWLDLTAGFAGQLPRVLLCGPGRELTVAAPAGAQDTLAGHPHLDRLIRAGYRLEVRQFDGRVAVVTRRAEGGGSPVAAAAAELAKRTGAVAANALREALITGCRAAGRQLSKNEARALLAEAGLPAAMQLARPAELPLTELDAAARALLGILGYPDH</sequence>
<name>A0A542DQD1_AMYCI</name>
<dbReference type="GO" id="GO:0008168">
    <property type="term" value="F:methyltransferase activity"/>
    <property type="evidence" value="ECO:0007669"/>
    <property type="project" value="InterPro"/>
</dbReference>
<dbReference type="OrthoDB" id="7593728at2"/>
<accession>A0A542DQD1</accession>
<dbReference type="Gene3D" id="3.40.50.150">
    <property type="entry name" value="Vaccinia Virus protein VP39"/>
    <property type="match status" value="1"/>
</dbReference>
<evidence type="ECO:0000259" key="1">
    <source>
        <dbReference type="Pfam" id="PF01861"/>
    </source>
</evidence>
<dbReference type="GO" id="GO:0003676">
    <property type="term" value="F:nucleic acid binding"/>
    <property type="evidence" value="ECO:0007669"/>
    <property type="project" value="InterPro"/>
</dbReference>
<dbReference type="InterPro" id="IPR002052">
    <property type="entry name" value="DNA_methylase_N6_adenine_CS"/>
</dbReference>
<reference evidence="2 3" key="1">
    <citation type="submission" date="2019-06" db="EMBL/GenBank/DDBJ databases">
        <title>Sequencing the genomes of 1000 actinobacteria strains.</title>
        <authorList>
            <person name="Klenk H.-P."/>
        </authorList>
    </citation>
    <scope>NUCLEOTIDE SEQUENCE [LARGE SCALE GENOMIC DNA]</scope>
    <source>
        <strain evidence="2 3">DSM 45679</strain>
    </source>
</reference>
<dbReference type="InterPro" id="IPR002723">
    <property type="entry name" value="BpsA_C"/>
</dbReference>
<dbReference type="SUPFAM" id="SSF53335">
    <property type="entry name" value="S-adenosyl-L-methionine-dependent methyltransferases"/>
    <property type="match status" value="1"/>
</dbReference>
<dbReference type="GO" id="GO:0032259">
    <property type="term" value="P:methylation"/>
    <property type="evidence" value="ECO:0007669"/>
    <property type="project" value="InterPro"/>
</dbReference>
<protein>
    <submittedName>
        <fullName evidence="2">Uncharacterized protein DUF43</fullName>
    </submittedName>
</protein>
<dbReference type="Proteomes" id="UP000320876">
    <property type="component" value="Unassembled WGS sequence"/>
</dbReference>
<organism evidence="2 3">
    <name type="scientific">Amycolatopsis cihanbeyliensis</name>
    <dbReference type="NCBI Taxonomy" id="1128664"/>
    <lineage>
        <taxon>Bacteria</taxon>
        <taxon>Bacillati</taxon>
        <taxon>Actinomycetota</taxon>
        <taxon>Actinomycetes</taxon>
        <taxon>Pseudonocardiales</taxon>
        <taxon>Pseudonocardiaceae</taxon>
        <taxon>Amycolatopsis</taxon>
    </lineage>
</organism>
<keyword evidence="3" id="KW-1185">Reference proteome</keyword>
<dbReference type="AlphaFoldDB" id="A0A542DQD1"/>
<feature type="domain" description="N(4)-bis(aminopropyl)spermidine synthase C-terminal" evidence="1">
    <location>
        <begin position="113"/>
        <end position="290"/>
    </location>
</feature>
<comment type="caution">
    <text evidence="2">The sequence shown here is derived from an EMBL/GenBank/DDBJ whole genome shotgun (WGS) entry which is preliminary data.</text>
</comment>
<dbReference type="EMBL" id="VFML01000001">
    <property type="protein sequence ID" value="TQJ05313.1"/>
    <property type="molecule type" value="Genomic_DNA"/>
</dbReference>
<gene>
    <name evidence="2" type="ORF">FB471_5141</name>
</gene>
<evidence type="ECO:0000313" key="2">
    <source>
        <dbReference type="EMBL" id="TQJ05313.1"/>
    </source>
</evidence>
<dbReference type="Pfam" id="PF01861">
    <property type="entry name" value="BpsA_C"/>
    <property type="match status" value="1"/>
</dbReference>
<proteinExistence type="predicted"/>
<dbReference type="InterPro" id="IPR029063">
    <property type="entry name" value="SAM-dependent_MTases_sf"/>
</dbReference>